<dbReference type="InterPro" id="IPR041966">
    <property type="entry name" value="LOTUS-like"/>
</dbReference>
<evidence type="ECO:0000313" key="5">
    <source>
        <dbReference type="Proteomes" id="UP001217089"/>
    </source>
</evidence>
<dbReference type="CDD" id="cd08824">
    <property type="entry name" value="LOTUS"/>
    <property type="match status" value="1"/>
</dbReference>
<dbReference type="EMBL" id="JARBDR010000919">
    <property type="protein sequence ID" value="KAJ8301026.1"/>
    <property type="molecule type" value="Genomic_DNA"/>
</dbReference>
<keyword evidence="1" id="KW-0175">Coiled coil</keyword>
<name>A0ABQ9E6I1_TEGGR</name>
<protein>
    <recommendedName>
        <fullName evidence="3">HTH OST-type domain-containing protein</fullName>
    </recommendedName>
</protein>
<feature type="compositionally biased region" description="Polar residues" evidence="2">
    <location>
        <begin position="265"/>
        <end position="281"/>
    </location>
</feature>
<feature type="region of interest" description="Disordered" evidence="2">
    <location>
        <begin position="252"/>
        <end position="326"/>
    </location>
</feature>
<evidence type="ECO:0000313" key="4">
    <source>
        <dbReference type="EMBL" id="KAJ8301026.1"/>
    </source>
</evidence>
<feature type="compositionally biased region" description="Polar residues" evidence="2">
    <location>
        <begin position="1065"/>
        <end position="1075"/>
    </location>
</feature>
<dbReference type="Pfam" id="PF12872">
    <property type="entry name" value="OST-HTH"/>
    <property type="match status" value="3"/>
</dbReference>
<feature type="region of interest" description="Disordered" evidence="2">
    <location>
        <begin position="862"/>
        <end position="896"/>
    </location>
</feature>
<dbReference type="PROSITE" id="PS51644">
    <property type="entry name" value="HTH_OST"/>
    <property type="match status" value="3"/>
</dbReference>
<dbReference type="Proteomes" id="UP001217089">
    <property type="component" value="Unassembled WGS sequence"/>
</dbReference>
<feature type="domain" description="HTH OST-type" evidence="3">
    <location>
        <begin position="41"/>
        <end position="114"/>
    </location>
</feature>
<feature type="domain" description="HTH OST-type" evidence="3">
    <location>
        <begin position="316"/>
        <end position="390"/>
    </location>
</feature>
<feature type="coiled-coil region" evidence="1">
    <location>
        <begin position="807"/>
        <end position="860"/>
    </location>
</feature>
<evidence type="ECO:0000259" key="3">
    <source>
        <dbReference type="PROSITE" id="PS51644"/>
    </source>
</evidence>
<reference evidence="4 5" key="1">
    <citation type="submission" date="2022-12" db="EMBL/GenBank/DDBJ databases">
        <title>Chromosome-level genome of Tegillarca granosa.</title>
        <authorList>
            <person name="Kim J."/>
        </authorList>
    </citation>
    <scope>NUCLEOTIDE SEQUENCE [LARGE SCALE GENOMIC DNA]</scope>
    <source>
        <strain evidence="4">Teg-2019</strain>
        <tissue evidence="4">Adductor muscle</tissue>
    </source>
</reference>
<feature type="compositionally biased region" description="Polar residues" evidence="2">
    <location>
        <begin position="292"/>
        <end position="307"/>
    </location>
</feature>
<comment type="caution">
    <text evidence="4">The sequence shown here is derived from an EMBL/GenBank/DDBJ whole genome shotgun (WGS) entry which is preliminary data.</text>
</comment>
<sequence>MPSKDGLIYGGNSKSVYVDFSRVLYYALKFISSKMTDKACLKNDTKKTIRALLLSAPAGLTVQELSRDYHDFMSGRIPFRPLGYTNLEDFLRDMPDVVQIFYKNGVMCIKAVADETTKHIERLVSKQKVTNKNKWATLRKGGPQPPRRNKNKPTRPPPGIPAFIRKRIIELFKSYPEHGLPLTHFEPAFSQRFGMQLSFSRLGFDSLQSLLSSVPDVVRVKNFGGEYRVVPVNPQLYNNNYNNNSLEHEAKEEYWEPSQVKQHEQPQSVPGQSSQEKTTTAPRGRGRKRSGYTDQKSPPGQQQQISCHFSDPDSVLGNSPDQFDKPILEEHPAGIWASQLPMIFQERYKKELSVKDQGYWSVIEFCSSLPNIIRIERPTLKGDWLLFDARIPKVESSKNTEGSSKKKSESTSTVDETKQLELKETLRQNLTGQNIPIEEMGFRSLAKYLISLDDSVLNIKYIGAGCIMVFACSNGEVRKTDLLKQLPKVQEEVHKVNRLVPADVVGPGTHYTAIDLPKLYEYSESSQRMITGTGVLLLDLKLDIWSRYILWIMAWTIEARNRMLYVCKNKALIAMPVSEKDRVISLCLTDTSDRDIDVHLNDLLVNEGYAVMMPDNASTELGYLHQSEVPDYGYIYGPDFFPVQSATEILPISADVEQSIEQQPKTGKHYIKEIQLSDRVIHIFNIDGTGYMVSREVSAFFWDADVVTSMLDYKKVSSNVRKLIISKTDYPELFEEYNQYHENELNLLTFYELTSVPYIIELFTPEADDICVAILEVIQNFDNTYWKDGDEDTDSASQSEDYTNLDIEELKLTLQALQFKRKRILQTMLISPTEGIVNELNSVEEQISHIKESVEDMQAKRALGPDSESAVTKTDKAESYTNVSTQKEEKIKQKPPSVVTPIKLNVVAPMQNTASPQKVQSAKSSSVASDNVPTVVPSVDSLINNMAQQQLMYQSMLMSQSMPGLNQPLLGNPALTPQMTQQFLNSQTMAAAAAAGLNPQLMMQTPMMNPFLQPSLTPQYVPPRQTVSAQIAPGMGRGGNRQDNMPLLPCLLPLLQNLNMDPFSDQINNSSSNKQNPRESGDKR</sequence>
<feature type="domain" description="HTH OST-type" evidence="3">
    <location>
        <begin position="160"/>
        <end position="233"/>
    </location>
</feature>
<feature type="region of interest" description="Disordered" evidence="2">
    <location>
        <begin position="1062"/>
        <end position="1084"/>
    </location>
</feature>
<keyword evidence="5" id="KW-1185">Reference proteome</keyword>
<feature type="region of interest" description="Disordered" evidence="2">
    <location>
        <begin position="397"/>
        <end position="417"/>
    </location>
</feature>
<organism evidence="4 5">
    <name type="scientific">Tegillarca granosa</name>
    <name type="common">Malaysian cockle</name>
    <name type="synonym">Anadara granosa</name>
    <dbReference type="NCBI Taxonomy" id="220873"/>
    <lineage>
        <taxon>Eukaryota</taxon>
        <taxon>Metazoa</taxon>
        <taxon>Spiralia</taxon>
        <taxon>Lophotrochozoa</taxon>
        <taxon>Mollusca</taxon>
        <taxon>Bivalvia</taxon>
        <taxon>Autobranchia</taxon>
        <taxon>Pteriomorphia</taxon>
        <taxon>Arcoida</taxon>
        <taxon>Arcoidea</taxon>
        <taxon>Arcidae</taxon>
        <taxon>Tegillarca</taxon>
    </lineage>
</organism>
<dbReference type="InterPro" id="IPR025605">
    <property type="entry name" value="OST-HTH/LOTUS_dom"/>
</dbReference>
<gene>
    <name evidence="4" type="ORF">KUTeg_022545</name>
</gene>
<evidence type="ECO:0000256" key="2">
    <source>
        <dbReference type="SAM" id="MobiDB-lite"/>
    </source>
</evidence>
<accession>A0ABQ9E6I1</accession>
<proteinExistence type="predicted"/>
<evidence type="ECO:0000256" key="1">
    <source>
        <dbReference type="SAM" id="Coils"/>
    </source>
</evidence>
<feature type="compositionally biased region" description="Low complexity" evidence="2">
    <location>
        <begin position="917"/>
        <end position="929"/>
    </location>
</feature>
<dbReference type="Gene3D" id="3.30.420.610">
    <property type="entry name" value="LOTUS domain-like"/>
    <property type="match status" value="3"/>
</dbReference>
<feature type="region of interest" description="Disordered" evidence="2">
    <location>
        <begin position="911"/>
        <end position="931"/>
    </location>
</feature>
<dbReference type="CDD" id="cd09972">
    <property type="entry name" value="LOTUS_TDRD_OSKAR"/>
    <property type="match status" value="1"/>
</dbReference>
<feature type="region of interest" description="Disordered" evidence="2">
    <location>
        <begin position="136"/>
        <end position="160"/>
    </location>
</feature>